<keyword evidence="7" id="KW-0732">Signal</keyword>
<keyword evidence="5" id="KW-0326">Glycosidase</keyword>
<feature type="domain" description="Glycoside hydrolase family 20 catalytic" evidence="8">
    <location>
        <begin position="149"/>
        <end position="495"/>
    </location>
</feature>
<name>A0AAX1NC90_9BACT</name>
<evidence type="ECO:0000256" key="1">
    <source>
        <dbReference type="ARBA" id="ARBA00001231"/>
    </source>
</evidence>
<dbReference type="Proteomes" id="UP000678679">
    <property type="component" value="Chromosome 2"/>
</dbReference>
<evidence type="ECO:0000259" key="8">
    <source>
        <dbReference type="Pfam" id="PF00728"/>
    </source>
</evidence>
<dbReference type="InterPro" id="IPR008979">
    <property type="entry name" value="Galactose-bd-like_sf"/>
</dbReference>
<evidence type="ECO:0000256" key="5">
    <source>
        <dbReference type="ARBA" id="ARBA00023295"/>
    </source>
</evidence>
<dbReference type="GO" id="GO:0004563">
    <property type="term" value="F:beta-N-acetylhexosaminidase activity"/>
    <property type="evidence" value="ECO:0007669"/>
    <property type="project" value="UniProtKB-EC"/>
</dbReference>
<evidence type="ECO:0000256" key="7">
    <source>
        <dbReference type="SAM" id="SignalP"/>
    </source>
</evidence>
<evidence type="ECO:0000256" key="3">
    <source>
        <dbReference type="ARBA" id="ARBA00012663"/>
    </source>
</evidence>
<evidence type="ECO:0000256" key="2">
    <source>
        <dbReference type="ARBA" id="ARBA00006285"/>
    </source>
</evidence>
<dbReference type="Gene3D" id="2.60.120.260">
    <property type="entry name" value="Galactose-binding domain-like"/>
    <property type="match status" value="1"/>
</dbReference>
<dbReference type="PRINTS" id="PR00738">
    <property type="entry name" value="GLHYDRLASE20"/>
</dbReference>
<dbReference type="SUPFAM" id="SSF51445">
    <property type="entry name" value="(Trans)glycosidases"/>
    <property type="match status" value="1"/>
</dbReference>
<dbReference type="AlphaFoldDB" id="A0AAX1NC90"/>
<reference evidence="10 11" key="1">
    <citation type="submission" date="2021-05" db="EMBL/GenBank/DDBJ databases">
        <title>Comparative genomic studies on the polysaccharide-degrading batcterial strains of the Flammeovirga genus.</title>
        <authorList>
            <person name="Zewei F."/>
            <person name="Zheng Z."/>
            <person name="Yu L."/>
            <person name="Ruyue G."/>
            <person name="Yanhong M."/>
            <person name="Yuanyuan C."/>
            <person name="Jingyan G."/>
            <person name="Wenjun H."/>
        </authorList>
    </citation>
    <scope>NUCLEOTIDE SEQUENCE [LARGE SCALE GENOMIC DNA]</scope>
    <source>
        <strain evidence="10 11">NBRC:100898</strain>
    </source>
</reference>
<gene>
    <name evidence="10" type="ORF">KMW28_21895</name>
</gene>
<dbReference type="CDD" id="cd06563">
    <property type="entry name" value="GH20_chitobiase-like"/>
    <property type="match status" value="1"/>
</dbReference>
<proteinExistence type="inferred from homology"/>
<dbReference type="PROSITE" id="PS51257">
    <property type="entry name" value="PROKAR_LIPOPROTEIN"/>
    <property type="match status" value="1"/>
</dbReference>
<dbReference type="Pfam" id="PF13287">
    <property type="entry name" value="Fn3_assoc"/>
    <property type="match status" value="1"/>
</dbReference>
<comment type="catalytic activity">
    <reaction evidence="1">
        <text>Hydrolysis of terminal non-reducing N-acetyl-D-hexosamine residues in N-acetyl-beta-D-hexosaminides.</text>
        <dbReference type="EC" id="3.2.1.52"/>
    </reaction>
</comment>
<dbReference type="Pfam" id="PF00728">
    <property type="entry name" value="Glyco_hydro_20"/>
    <property type="match status" value="1"/>
</dbReference>
<feature type="signal peptide" evidence="7">
    <location>
        <begin position="1"/>
        <end position="18"/>
    </location>
</feature>
<protein>
    <recommendedName>
        <fullName evidence="3">beta-N-acetylhexosaminidase</fullName>
        <ecNumber evidence="3">3.2.1.52</ecNumber>
    </recommendedName>
</protein>
<evidence type="ECO:0000313" key="11">
    <source>
        <dbReference type="Proteomes" id="UP000678679"/>
    </source>
</evidence>
<dbReference type="SUPFAM" id="SSF55545">
    <property type="entry name" value="beta-N-acetylhexosaminidase-like domain"/>
    <property type="match status" value="1"/>
</dbReference>
<dbReference type="RefSeq" id="WP_169662242.1">
    <property type="nucleotide sequence ID" value="NZ_CP076133.1"/>
</dbReference>
<dbReference type="EC" id="3.2.1.52" evidence="3"/>
<evidence type="ECO:0000256" key="4">
    <source>
        <dbReference type="ARBA" id="ARBA00022801"/>
    </source>
</evidence>
<dbReference type="Gene3D" id="3.20.20.80">
    <property type="entry name" value="Glycosidases"/>
    <property type="match status" value="1"/>
</dbReference>
<dbReference type="InterPro" id="IPR029018">
    <property type="entry name" value="Hex-like_dom2"/>
</dbReference>
<dbReference type="Gene3D" id="3.30.379.10">
    <property type="entry name" value="Chitobiase/beta-hexosaminidase domain 2-like"/>
    <property type="match status" value="1"/>
</dbReference>
<dbReference type="InterPro" id="IPR015883">
    <property type="entry name" value="Glyco_hydro_20_cat"/>
</dbReference>
<organism evidence="10 11">
    <name type="scientific">Flammeovirga yaeyamensis</name>
    <dbReference type="NCBI Taxonomy" id="367791"/>
    <lineage>
        <taxon>Bacteria</taxon>
        <taxon>Pseudomonadati</taxon>
        <taxon>Bacteroidota</taxon>
        <taxon>Cytophagia</taxon>
        <taxon>Cytophagales</taxon>
        <taxon>Flammeovirgaceae</taxon>
        <taxon>Flammeovirga</taxon>
    </lineage>
</organism>
<dbReference type="InterPro" id="IPR017853">
    <property type="entry name" value="GH"/>
</dbReference>
<feature type="active site" description="Proton donor" evidence="6">
    <location>
        <position position="325"/>
    </location>
</feature>
<dbReference type="PANTHER" id="PTHR22600">
    <property type="entry name" value="BETA-HEXOSAMINIDASE"/>
    <property type="match status" value="1"/>
</dbReference>
<keyword evidence="4" id="KW-0378">Hydrolase</keyword>
<dbReference type="InterPro" id="IPR015882">
    <property type="entry name" value="HEX_bac_N"/>
</dbReference>
<evidence type="ECO:0000259" key="9">
    <source>
        <dbReference type="Pfam" id="PF02838"/>
    </source>
</evidence>
<dbReference type="PANTHER" id="PTHR22600:SF57">
    <property type="entry name" value="BETA-N-ACETYLHEXOSAMINIDASE"/>
    <property type="match status" value="1"/>
</dbReference>
<dbReference type="SUPFAM" id="SSF49785">
    <property type="entry name" value="Galactose-binding domain-like"/>
    <property type="match status" value="1"/>
</dbReference>
<accession>A0AAX1NC90</accession>
<keyword evidence="11" id="KW-1185">Reference proteome</keyword>
<dbReference type="InterPro" id="IPR026876">
    <property type="entry name" value="Fn3_assoc_repeat"/>
</dbReference>
<dbReference type="GO" id="GO:0005975">
    <property type="term" value="P:carbohydrate metabolic process"/>
    <property type="evidence" value="ECO:0007669"/>
    <property type="project" value="InterPro"/>
</dbReference>
<evidence type="ECO:0000256" key="6">
    <source>
        <dbReference type="PIRSR" id="PIRSR625705-1"/>
    </source>
</evidence>
<dbReference type="KEGG" id="fya:KMW28_21895"/>
<dbReference type="InterPro" id="IPR025705">
    <property type="entry name" value="Beta_hexosaminidase_sua/sub"/>
</dbReference>
<feature type="chain" id="PRO_5043791188" description="beta-N-acetylhexosaminidase" evidence="7">
    <location>
        <begin position="19"/>
        <end position="757"/>
    </location>
</feature>
<dbReference type="EMBL" id="CP076133">
    <property type="protein sequence ID" value="QWG05080.1"/>
    <property type="molecule type" value="Genomic_DNA"/>
</dbReference>
<comment type="similarity">
    <text evidence="2">Belongs to the glycosyl hydrolase 20 family.</text>
</comment>
<dbReference type="Pfam" id="PF02838">
    <property type="entry name" value="Glyco_hydro_20b"/>
    <property type="match status" value="1"/>
</dbReference>
<evidence type="ECO:0000313" key="10">
    <source>
        <dbReference type="EMBL" id="QWG05080.1"/>
    </source>
</evidence>
<feature type="domain" description="Beta-hexosaminidase bacterial type N-terminal" evidence="9">
    <location>
        <begin position="28"/>
        <end position="146"/>
    </location>
</feature>
<dbReference type="GO" id="GO:0030203">
    <property type="term" value="P:glycosaminoglycan metabolic process"/>
    <property type="evidence" value="ECO:0007669"/>
    <property type="project" value="TreeGrafter"/>
</dbReference>
<dbReference type="GO" id="GO:0016020">
    <property type="term" value="C:membrane"/>
    <property type="evidence" value="ECO:0007669"/>
    <property type="project" value="TreeGrafter"/>
</dbReference>
<sequence length="757" mass="86363">MRHITPFLWMSMLFLSFACTKKQTDKKVNIIPEPLSIQYQEDFFTLTPTSVIYADAKLKSEAILLQGFVQSTLGFSPKLESSEKTDKIELKINKDLKEEEYLLSISNDKILIEGKDGRSVLWGIQSLRQIISENEDQLPCVTIKDQPRFRYRGMHLDVGRHMFPVAFIKKYIDVLSLHKINTFHWHLTEDQGWRIEIKKYPKLTEIGGFRKGTVVGHHGSSKQFDGQRYGGFYTQEEVKEVVKYAQERGIETIPEIELPGHALAALASYPQLGCSGGPYEVAQTFGVFEDVYCAGNEETFHFLEDVLEEVMTLFPSNYIHIGGDECPKTQWKKCPKCQKRIRDEKLKDEHELQSYFVQRIEKYLNSKGKRMIGWDEILEGGLAPNATVMSWRGTEGGIAAAKAHHEVIMTPGDHVYFDHYQTEDISNEPLQVGGYTSVKEVYDYEPLPSSLSKEEQKYIIGVQGNVWTEYMKTPEKVEYMMVPRVAALSEIAWTAADNKDWKNFKSRLNDIRKVYDQMDLNYAKHLYNVLGEVKADTSLKALVATLETTSDQPILYTLDGSVPNENSQVYSKPIVINQTTTLKATVTPNTAYLKREINFHKAAFKPLELLSSTSNTYFKYGKTPLNDGLRGSLIYNSGAWVGFNQGDFSCVIDLEKNTEIAKVRVGTLIKMKKGVFGPKAIEIYVSDDQNDYQKVGEKVLPMTIQETADGITDYEVKFDKIVSRYIKVIVKNYGKLPKWHNDSGKQAYVFIDEIIVE</sequence>